<keyword evidence="1" id="KW-1133">Transmembrane helix</keyword>
<evidence type="ECO:0000256" key="1">
    <source>
        <dbReference type="SAM" id="Phobius"/>
    </source>
</evidence>
<gene>
    <name evidence="2" type="ORF">RradSPS_0277</name>
    <name evidence="3" type="ORF">SIL72_02915</name>
</gene>
<feature type="transmembrane region" description="Helical" evidence="1">
    <location>
        <begin position="35"/>
        <end position="55"/>
    </location>
</feature>
<evidence type="ECO:0000313" key="2">
    <source>
        <dbReference type="EMBL" id="AHY45560.1"/>
    </source>
</evidence>
<accession>A0A023X0Q5</accession>
<evidence type="ECO:0000313" key="3">
    <source>
        <dbReference type="EMBL" id="MDX5892974.1"/>
    </source>
</evidence>
<keyword evidence="1" id="KW-0812">Transmembrane</keyword>
<organism evidence="2 4">
    <name type="scientific">Rubrobacter radiotolerans</name>
    <name type="common">Arthrobacter radiotolerans</name>
    <dbReference type="NCBI Taxonomy" id="42256"/>
    <lineage>
        <taxon>Bacteria</taxon>
        <taxon>Bacillati</taxon>
        <taxon>Actinomycetota</taxon>
        <taxon>Rubrobacteria</taxon>
        <taxon>Rubrobacterales</taxon>
        <taxon>Rubrobacteraceae</taxon>
        <taxon>Rubrobacter</taxon>
    </lineage>
</organism>
<dbReference type="EMBL" id="JAWXXX010000001">
    <property type="protein sequence ID" value="MDX5892974.1"/>
    <property type="molecule type" value="Genomic_DNA"/>
</dbReference>
<dbReference type="HOGENOM" id="CLU_2919933_0_0_11"/>
<dbReference type="EMBL" id="CP007514">
    <property type="protein sequence ID" value="AHY45560.1"/>
    <property type="molecule type" value="Genomic_DNA"/>
</dbReference>
<keyword evidence="1" id="KW-0472">Membrane</keyword>
<evidence type="ECO:0000313" key="4">
    <source>
        <dbReference type="Proteomes" id="UP000025229"/>
    </source>
</evidence>
<sequence length="61" mass="6603">MRRDLLAKYVLVLVFVAVVLAVSLGGAGTPGFQEIVFGLVVVAGLGAFLYYLMFVRGRRGR</sequence>
<dbReference type="KEGG" id="rrd:RradSPS_0277"/>
<name>A0A023X0Q5_RUBRA</name>
<dbReference type="Proteomes" id="UP001281130">
    <property type="component" value="Unassembled WGS sequence"/>
</dbReference>
<dbReference type="Proteomes" id="UP000025229">
    <property type="component" value="Chromosome"/>
</dbReference>
<protein>
    <submittedName>
        <fullName evidence="2">Uncharacterized protein</fullName>
    </submittedName>
</protein>
<keyword evidence="4" id="KW-1185">Reference proteome</keyword>
<dbReference type="RefSeq" id="WP_038680174.1">
    <property type="nucleotide sequence ID" value="NZ_CP007514.1"/>
</dbReference>
<dbReference type="AlphaFoldDB" id="A0A023X0Q5"/>
<reference evidence="3" key="2">
    <citation type="submission" date="2023-11" db="EMBL/GenBank/DDBJ databases">
        <title>MicrobeMod: A computational toolkit for identifying prokaryotic methylation and restriction-modification with nanopore sequencing.</title>
        <authorList>
            <person name="Crits-Christoph A."/>
            <person name="Kang S.C."/>
            <person name="Lee H."/>
            <person name="Ostrov N."/>
        </authorList>
    </citation>
    <scope>NUCLEOTIDE SEQUENCE</scope>
    <source>
        <strain evidence="3">ATCC 51242</strain>
    </source>
</reference>
<reference evidence="2 4" key="1">
    <citation type="submission" date="2014-03" db="EMBL/GenBank/DDBJ databases">
        <title>Complete genome sequence of the Radio-Resistant Rubrobacter radiotolerans RSPS-4.</title>
        <authorList>
            <person name="Egas C.C."/>
            <person name="Barroso C.C."/>
            <person name="Froufe H.J.C."/>
            <person name="Pacheco J.J."/>
            <person name="Albuquerque L.L."/>
            <person name="da Costa M.M.S."/>
        </authorList>
    </citation>
    <scope>NUCLEOTIDE SEQUENCE [LARGE SCALE GENOMIC DNA]</scope>
    <source>
        <strain evidence="2 4">RSPS-4</strain>
    </source>
</reference>
<proteinExistence type="predicted"/>
<dbReference type="STRING" id="42256.RradSPS_0277"/>